<reference evidence="2" key="1">
    <citation type="submission" date="2018-09" db="EMBL/GenBank/DDBJ databases">
        <authorList>
            <person name="Katneni V.K."/>
            <person name="Shashi Shekhar M."/>
            <person name="Karthic K."/>
            <person name="Jangam A.K."/>
            <person name="Vijayan K.K."/>
        </authorList>
    </citation>
    <scope>NUCLEOTIDE SEQUENCE</scope>
    <source>
        <strain evidence="2">WSSV_CIBA_002</strain>
    </source>
</reference>
<name>A0A3G5BHE1_9VIRU</name>
<dbReference type="EMBL" id="MH883318">
    <property type="protein sequence ID" value="AYV99223.1"/>
    <property type="molecule type" value="Genomic_DNA"/>
</dbReference>
<reference evidence="3" key="2">
    <citation type="submission" date="2020-11" db="EMBL/GenBank/DDBJ databases">
        <title>Report of three genome sequences of White spot syndrome virus from India.</title>
        <authorList>
            <person name="Rajendran K.V."/>
            <person name="Kulkarni A."/>
            <person name="Deepika A."/>
            <person name="Manabesh M."/>
            <person name="Sanath Kumar H."/>
            <person name="Bedekar M.K."/>
            <person name="Rosalind George M."/>
            <person name="John K.R."/>
            <person name="Bass D."/>
            <person name="van Aerle R."/>
        </authorList>
    </citation>
    <scope>NUCLEOTIDE SEQUENCE</scope>
    <source>
        <strain evidence="3">DBA1182</strain>
    </source>
</reference>
<evidence type="ECO:0000256" key="1">
    <source>
        <dbReference type="SAM" id="MobiDB-lite"/>
    </source>
</evidence>
<dbReference type="EMBL" id="MW248107">
    <property type="protein sequence ID" value="QVW09790.1"/>
    <property type="molecule type" value="Genomic_DNA"/>
</dbReference>
<evidence type="ECO:0000313" key="3">
    <source>
        <dbReference type="EMBL" id="QVW09790.1"/>
    </source>
</evidence>
<sequence>MPDFFPYPHPEHPIGGRLPREAAPPLKGALGRKRREAAPPLKGALGRKRREAESLEEELVSAEEEREKREAAPPLKGALGRKRREAAAAAMPPPEDDLDFFYAPVALPLHGVWKAPEPTG</sequence>
<accession>A0A3G5BHE1</accession>
<gene>
    <name evidence="3" type="ORF">OJPGDAPP_00022</name>
</gene>
<proteinExistence type="predicted"/>
<protein>
    <submittedName>
        <fullName evidence="2">Wssv045</fullName>
    </submittedName>
</protein>
<organism evidence="2">
    <name type="scientific">White spot syndrome virus</name>
    <dbReference type="NCBI Taxonomy" id="342409"/>
    <lineage>
        <taxon>Viruses</taxon>
        <taxon>Viruses incertae sedis</taxon>
        <taxon>Naldaviricetes</taxon>
        <taxon>Nimaviridae</taxon>
        <taxon>Whispovirus</taxon>
    </lineage>
</organism>
<evidence type="ECO:0000313" key="2">
    <source>
        <dbReference type="EMBL" id="AYV99223.1"/>
    </source>
</evidence>
<feature type="compositionally biased region" description="Basic and acidic residues" evidence="1">
    <location>
        <begin position="9"/>
        <end position="20"/>
    </location>
</feature>
<feature type="region of interest" description="Disordered" evidence="1">
    <location>
        <begin position="1"/>
        <end position="95"/>
    </location>
</feature>